<evidence type="ECO:0000256" key="1">
    <source>
        <dbReference type="ARBA" id="ARBA00023002"/>
    </source>
</evidence>
<name>A0A6C0G346_9BACL</name>
<evidence type="ECO:0000259" key="2">
    <source>
        <dbReference type="Pfam" id="PF01408"/>
    </source>
</evidence>
<evidence type="ECO:0000313" key="4">
    <source>
        <dbReference type="EMBL" id="QHT63277.1"/>
    </source>
</evidence>
<protein>
    <submittedName>
        <fullName evidence="4">Gfo/Idh/MocA family oxidoreductase</fullName>
    </submittedName>
</protein>
<dbReference type="Pfam" id="PF22725">
    <property type="entry name" value="GFO_IDH_MocA_C3"/>
    <property type="match status" value="1"/>
</dbReference>
<dbReference type="PANTHER" id="PTHR43818">
    <property type="entry name" value="BCDNA.GH03377"/>
    <property type="match status" value="1"/>
</dbReference>
<organism evidence="4 5">
    <name type="scientific">Paenibacillus lycopersici</name>
    <dbReference type="NCBI Taxonomy" id="2704462"/>
    <lineage>
        <taxon>Bacteria</taxon>
        <taxon>Bacillati</taxon>
        <taxon>Bacillota</taxon>
        <taxon>Bacilli</taxon>
        <taxon>Bacillales</taxon>
        <taxon>Paenibacillaceae</taxon>
        <taxon>Paenibacillus</taxon>
    </lineage>
</organism>
<proteinExistence type="predicted"/>
<dbReference type="Pfam" id="PF01408">
    <property type="entry name" value="GFO_IDH_MocA"/>
    <property type="match status" value="1"/>
</dbReference>
<keyword evidence="1" id="KW-0560">Oxidoreductase</keyword>
<gene>
    <name evidence="4" type="ORF">GXP70_27145</name>
</gene>
<dbReference type="GO" id="GO:0000166">
    <property type="term" value="F:nucleotide binding"/>
    <property type="evidence" value="ECO:0007669"/>
    <property type="project" value="InterPro"/>
</dbReference>
<feature type="domain" description="GFO/IDH/MocA-like oxidoreductase" evidence="3">
    <location>
        <begin position="146"/>
        <end position="260"/>
    </location>
</feature>
<dbReference type="EMBL" id="CP048209">
    <property type="protein sequence ID" value="QHT63277.1"/>
    <property type="molecule type" value="Genomic_DNA"/>
</dbReference>
<evidence type="ECO:0000313" key="5">
    <source>
        <dbReference type="Proteomes" id="UP000476064"/>
    </source>
</evidence>
<dbReference type="Gene3D" id="3.40.50.720">
    <property type="entry name" value="NAD(P)-binding Rossmann-like Domain"/>
    <property type="match status" value="1"/>
</dbReference>
<dbReference type="GO" id="GO:0016491">
    <property type="term" value="F:oxidoreductase activity"/>
    <property type="evidence" value="ECO:0007669"/>
    <property type="project" value="UniProtKB-KW"/>
</dbReference>
<dbReference type="InterPro" id="IPR050463">
    <property type="entry name" value="Gfo/Idh/MocA_oxidrdct_glycsds"/>
</dbReference>
<dbReference type="Proteomes" id="UP000476064">
    <property type="component" value="Chromosome"/>
</dbReference>
<dbReference type="InterPro" id="IPR055170">
    <property type="entry name" value="GFO_IDH_MocA-like_dom"/>
</dbReference>
<sequence>MLKIGLIGLGFMGGAHMDNYLRLEKEGLDVRLAAICDINPAKLEGRAAVGNIETSSEEAIDYGRFAKYSSIAEMLEREELDAVDIALPTYLHKEVTIQCLQAGVHVLCEKPMAMNAADCEAMIQAADASGKQLMIGQCLRFWPAYVYLKELIDNNTYGKVTSASFFRGGGTPTWGPWLMEAEKAGGALLDMHVHDVDAINWLFGLPEAVSCLASNLIPGSGYDVVSANFRYPDGKVINAQVDWTLQGDFGFEMSFRVNFEQANVLFRGADVKVNPNSSPGFTPELSADQGYYFELKYFVESLLAGRSIAEATPRSTQDTIRISEAEIASAGRAGEWVAVN</sequence>
<dbReference type="InterPro" id="IPR036291">
    <property type="entry name" value="NAD(P)-bd_dom_sf"/>
</dbReference>
<dbReference type="KEGG" id="plyc:GXP70_27145"/>
<dbReference type="RefSeq" id="WP_162359706.1">
    <property type="nucleotide sequence ID" value="NZ_CP048209.1"/>
</dbReference>
<dbReference type="Gene3D" id="3.30.360.10">
    <property type="entry name" value="Dihydrodipicolinate Reductase, domain 2"/>
    <property type="match status" value="1"/>
</dbReference>
<dbReference type="PANTHER" id="PTHR43818:SF11">
    <property type="entry name" value="BCDNA.GH03377"/>
    <property type="match status" value="1"/>
</dbReference>
<evidence type="ECO:0000259" key="3">
    <source>
        <dbReference type="Pfam" id="PF22725"/>
    </source>
</evidence>
<accession>A0A6C0G346</accession>
<feature type="domain" description="Gfo/Idh/MocA-like oxidoreductase N-terminal" evidence="2">
    <location>
        <begin position="2"/>
        <end position="136"/>
    </location>
</feature>
<dbReference type="AlphaFoldDB" id="A0A6C0G346"/>
<keyword evidence="5" id="KW-1185">Reference proteome</keyword>
<dbReference type="SUPFAM" id="SSF55347">
    <property type="entry name" value="Glyceraldehyde-3-phosphate dehydrogenase-like, C-terminal domain"/>
    <property type="match status" value="1"/>
</dbReference>
<dbReference type="SUPFAM" id="SSF51735">
    <property type="entry name" value="NAD(P)-binding Rossmann-fold domains"/>
    <property type="match status" value="1"/>
</dbReference>
<dbReference type="InterPro" id="IPR000683">
    <property type="entry name" value="Gfo/Idh/MocA-like_OxRdtase_N"/>
</dbReference>
<reference evidence="4 5" key="1">
    <citation type="submission" date="2020-01" db="EMBL/GenBank/DDBJ databases">
        <title>Paenibacillus sp. nov., isolated from tomato rhizosphere.</title>
        <authorList>
            <person name="Weon H.-Y."/>
            <person name="Lee S.A."/>
        </authorList>
    </citation>
    <scope>NUCLEOTIDE SEQUENCE [LARGE SCALE GENOMIC DNA]</scope>
    <source>
        <strain evidence="4 5">12200R-189</strain>
    </source>
</reference>